<organism evidence="1 2">
    <name type="scientific">Roseburia faecis</name>
    <dbReference type="NCBI Taxonomy" id="301302"/>
    <lineage>
        <taxon>Bacteria</taxon>
        <taxon>Bacillati</taxon>
        <taxon>Bacillota</taxon>
        <taxon>Clostridia</taxon>
        <taxon>Lachnospirales</taxon>
        <taxon>Lachnospiraceae</taxon>
        <taxon>Roseburia</taxon>
    </lineage>
</organism>
<protein>
    <recommendedName>
        <fullName evidence="3">Phage protein, HK97 gp10 family</fullName>
    </recommendedName>
</protein>
<dbReference type="RefSeq" id="WP_055261894.1">
    <property type="nucleotide sequence ID" value="NZ_CYXV01000004.1"/>
</dbReference>
<name>A0A173S7K5_9FIRM</name>
<accession>A0A173S7K5</accession>
<dbReference type="InterPro" id="IPR010064">
    <property type="entry name" value="HK97-gp10_tail"/>
</dbReference>
<reference evidence="1 2" key="1">
    <citation type="submission" date="2015-09" db="EMBL/GenBank/DDBJ databases">
        <authorList>
            <consortium name="Pathogen Informatics"/>
        </authorList>
    </citation>
    <scope>NUCLEOTIDE SEQUENCE [LARGE SCALE GENOMIC DNA]</scope>
    <source>
        <strain evidence="1 2">2789STDY5608863</strain>
    </source>
</reference>
<dbReference type="AlphaFoldDB" id="A0A173S7K5"/>
<evidence type="ECO:0000313" key="2">
    <source>
        <dbReference type="Proteomes" id="UP000095495"/>
    </source>
</evidence>
<sequence length="158" mass="17537">MMGMGSVNMRELVKFQENLNRLAGREDTRNSFCESCAKELAARLLTKVIKRTPVGKYPASTGKVGGTLRRGWTAGNKEGVQAAVDSIQVTKSGNQYTIKIMNPTEYASFVEFGHRTANHNGWVKGQFMMTISENEIKRMAPGLLEKRLEEFLGGTFNA</sequence>
<proteinExistence type="predicted"/>
<gene>
    <name evidence="1" type="ORF">ERS852420_01123</name>
</gene>
<dbReference type="EMBL" id="CYXV01000004">
    <property type="protein sequence ID" value="CUM85865.1"/>
    <property type="molecule type" value="Genomic_DNA"/>
</dbReference>
<dbReference type="Pfam" id="PF04883">
    <property type="entry name" value="HK97-gp10_like"/>
    <property type="match status" value="1"/>
</dbReference>
<dbReference type="Proteomes" id="UP000095495">
    <property type="component" value="Unassembled WGS sequence"/>
</dbReference>
<evidence type="ECO:0008006" key="3">
    <source>
        <dbReference type="Google" id="ProtNLM"/>
    </source>
</evidence>
<evidence type="ECO:0000313" key="1">
    <source>
        <dbReference type="EMBL" id="CUM85865.1"/>
    </source>
</evidence>